<accession>A0ABP1WL77</accession>
<dbReference type="InterPro" id="IPR000310">
    <property type="entry name" value="Orn/Lys/Arg_deCO2ase_major_dom"/>
</dbReference>
<feature type="domain" description="Orn/Lys/Arg decarboxylases family 1 pyridoxal-P attachment site" evidence="3">
    <location>
        <begin position="60"/>
        <end position="345"/>
    </location>
</feature>
<dbReference type="PANTHER" id="PTHR43277:SF4">
    <property type="entry name" value="ARGININE DECARBOXYLASE"/>
    <property type="match status" value="1"/>
</dbReference>
<evidence type="ECO:0000256" key="1">
    <source>
        <dbReference type="ARBA" id="ARBA00001933"/>
    </source>
</evidence>
<evidence type="ECO:0000256" key="2">
    <source>
        <dbReference type="ARBA" id="ARBA00022898"/>
    </source>
</evidence>
<protein>
    <recommendedName>
        <fullName evidence="3">Orn/Lys/Arg decarboxylases family 1 pyridoxal-P attachment site domain-containing protein</fullName>
    </recommendedName>
</protein>
<organism evidence="4 5">
    <name type="scientific">Ruminococcus bicirculans</name>
    <name type="common">ex Wegman et al. 2014</name>
    <dbReference type="NCBI Taxonomy" id="1160721"/>
    <lineage>
        <taxon>Bacteria</taxon>
        <taxon>Bacillati</taxon>
        <taxon>Bacillota</taxon>
        <taxon>Clostridia</taxon>
        <taxon>Eubacteriales</taxon>
        <taxon>Oscillospiraceae</taxon>
        <taxon>Ruminococcus</taxon>
    </lineage>
</organism>
<sequence length="499" mass="55306">MLYNNVLYKGHDNAGDSRRRGCFKIHSIQDYRACKKADILRHEACHAQKRTEREIALNAPVNKFVREYAKSGTARFHMPGHKGQKFHGLEALDITEIKGADYLFEAEGIIAQSEAKMAEAYGSRRTFYSAEGSSLCIKAMLGIVCRSGQGKKITVAAPRNVHKAFINACILLDIDVEWIYPKGEFTSICAGSVTPEDVEKVLAETEVDCVYVTSPDYLGDLSDIKGMSEVCRKYGVPLLCDNAHGAYLKFLPESLHPMDLGADMCCDSAHKTLPCYTGGAMLHISNHAPANYDDCAKEIMSMFGSTSPSYLIMESLDLCADYVNGDFPRDLERTVERVKVCKDRITAFGWHTIGEEPMKITLAAYKSGITGDDLADKLREYDIEPEYSDAQYVVLMPSPFNSEEDFLKLEKAFSEIKQPRIRLFGDLPAIPKGIKRMGIRQAAFSAQHTVNVEDACGLICGMTVTSCQPSVPVAVSGEEITPQVIKILKNYGIERINVL</sequence>
<dbReference type="InterPro" id="IPR015424">
    <property type="entry name" value="PyrdxlP-dep_Trfase"/>
</dbReference>
<keyword evidence="2" id="KW-0663">Pyridoxal phosphate</keyword>
<name>A0ABP1WL77_9FIRM</name>
<evidence type="ECO:0000313" key="4">
    <source>
        <dbReference type="EMBL" id="CCO05184.1"/>
    </source>
</evidence>
<evidence type="ECO:0000259" key="3">
    <source>
        <dbReference type="Pfam" id="PF01276"/>
    </source>
</evidence>
<dbReference type="EMBL" id="HF545616">
    <property type="protein sequence ID" value="CCO05184.1"/>
    <property type="molecule type" value="Genomic_DNA"/>
</dbReference>
<dbReference type="Gene3D" id="3.40.640.10">
    <property type="entry name" value="Type I PLP-dependent aspartate aminotransferase-like (Major domain)"/>
    <property type="match status" value="1"/>
</dbReference>
<dbReference type="InterPro" id="IPR052357">
    <property type="entry name" value="Orn_Lys_Arg_decarboxylase-I"/>
</dbReference>
<dbReference type="PANTHER" id="PTHR43277">
    <property type="entry name" value="ARGININE DECARBOXYLASE"/>
    <property type="match status" value="1"/>
</dbReference>
<dbReference type="Pfam" id="PF01276">
    <property type="entry name" value="OKR_DC_1"/>
    <property type="match status" value="1"/>
</dbReference>
<dbReference type="SUPFAM" id="SSF53383">
    <property type="entry name" value="PLP-dependent transferases"/>
    <property type="match status" value="1"/>
</dbReference>
<evidence type="ECO:0000313" key="5">
    <source>
        <dbReference type="Proteomes" id="UP000027600"/>
    </source>
</evidence>
<gene>
    <name evidence="4" type="ORF">RBI_I01482</name>
</gene>
<dbReference type="Gene3D" id="3.90.100.10">
    <property type="entry name" value="Orn/Lys/Arg decarboxylase, C-terminal domain"/>
    <property type="match status" value="1"/>
</dbReference>
<comment type="cofactor">
    <cofactor evidence="1">
        <name>pyridoxal 5'-phosphate</name>
        <dbReference type="ChEBI" id="CHEBI:597326"/>
    </cofactor>
</comment>
<reference evidence="4 5" key="1">
    <citation type="journal article" date="2014" name="Int. J. Syst. Evol. Microbiol.">
        <title>Complete genome of a new Firmicutes species belonging to the dominant human colonic microbiota ('Ruminococcus bicirculans') reveals two chromosomes and a selective capacity to utilize plant glucans.</title>
        <authorList>
            <consortium name="NISC Comparative Sequencing Program"/>
            <person name="Wegmann U."/>
            <person name="Louis P."/>
            <person name="Goesmann A."/>
            <person name="Henrissat B."/>
            <person name="Duncan S.H."/>
            <person name="Flint H.J."/>
        </authorList>
    </citation>
    <scope>NUCLEOTIDE SEQUENCE [LARGE SCALE GENOMIC DNA]</scope>
    <source>
        <strain evidence="4 5">80/3</strain>
    </source>
</reference>
<keyword evidence="5" id="KW-1185">Reference proteome</keyword>
<dbReference type="InterPro" id="IPR015421">
    <property type="entry name" value="PyrdxlP-dep_Trfase_major"/>
</dbReference>
<proteinExistence type="predicted"/>
<dbReference type="Proteomes" id="UP000027600">
    <property type="component" value="Chromosome I"/>
</dbReference>